<dbReference type="Proteomes" id="UP001162480">
    <property type="component" value="Chromosome 24"/>
</dbReference>
<organism evidence="2 3">
    <name type="scientific">Octopus vulgaris</name>
    <name type="common">Common octopus</name>
    <dbReference type="NCBI Taxonomy" id="6645"/>
    <lineage>
        <taxon>Eukaryota</taxon>
        <taxon>Metazoa</taxon>
        <taxon>Spiralia</taxon>
        <taxon>Lophotrochozoa</taxon>
        <taxon>Mollusca</taxon>
        <taxon>Cephalopoda</taxon>
        <taxon>Coleoidea</taxon>
        <taxon>Octopodiformes</taxon>
        <taxon>Octopoda</taxon>
        <taxon>Incirrata</taxon>
        <taxon>Octopodidae</taxon>
        <taxon>Octopus</taxon>
    </lineage>
</organism>
<evidence type="ECO:0000313" key="3">
    <source>
        <dbReference type="Proteomes" id="UP001162480"/>
    </source>
</evidence>
<feature type="transmembrane region" description="Helical" evidence="1">
    <location>
        <begin position="67"/>
        <end position="91"/>
    </location>
</feature>
<reference evidence="2" key="1">
    <citation type="submission" date="2023-08" db="EMBL/GenBank/DDBJ databases">
        <authorList>
            <person name="Alioto T."/>
            <person name="Alioto T."/>
            <person name="Gomez Garrido J."/>
        </authorList>
    </citation>
    <scope>NUCLEOTIDE SEQUENCE</scope>
</reference>
<dbReference type="AlphaFoldDB" id="A0AA36BTB0"/>
<gene>
    <name evidence="2" type="ORF">OCTVUL_1B029573</name>
</gene>
<keyword evidence="1" id="KW-0472">Membrane</keyword>
<evidence type="ECO:0000313" key="2">
    <source>
        <dbReference type="EMBL" id="CAI9739959.1"/>
    </source>
</evidence>
<keyword evidence="1" id="KW-1133">Transmembrane helix</keyword>
<proteinExistence type="predicted"/>
<keyword evidence="3" id="KW-1185">Reference proteome</keyword>
<name>A0AA36BTB0_OCTVU</name>
<sequence>MSHCCCHIHTHMTGLKTLDDFHFPLYSNRILKSNLFFMFVYLLFLISIAVSYHLVSSNLSLSLSLSTYLFIINLSLYLPTCLYVIWLPVYLSLSLSSPLPSVNNCLIGCYYQQLFWRDTQNRFHIPQCIITGGRHHLLAPG</sequence>
<accession>A0AA36BTB0</accession>
<keyword evidence="1" id="KW-0812">Transmembrane</keyword>
<dbReference type="EMBL" id="OX597837">
    <property type="protein sequence ID" value="CAI9739959.1"/>
    <property type="molecule type" value="Genomic_DNA"/>
</dbReference>
<evidence type="ECO:0000256" key="1">
    <source>
        <dbReference type="SAM" id="Phobius"/>
    </source>
</evidence>
<protein>
    <submittedName>
        <fullName evidence="2">Uncharacterized protein</fullName>
    </submittedName>
</protein>
<feature type="transmembrane region" description="Helical" evidence="1">
    <location>
        <begin position="35"/>
        <end position="55"/>
    </location>
</feature>